<feature type="transmembrane region" description="Helical" evidence="1">
    <location>
        <begin position="307"/>
        <end position="329"/>
    </location>
</feature>
<dbReference type="InterPro" id="IPR050879">
    <property type="entry name" value="Acyltransferase_3"/>
</dbReference>
<dbReference type="PATRIC" id="fig|451.8.peg.699"/>
<evidence type="ECO:0000313" key="5">
    <source>
        <dbReference type="EMBL" id="SCY77598.1"/>
    </source>
</evidence>
<evidence type="ECO:0000256" key="1">
    <source>
        <dbReference type="SAM" id="Phobius"/>
    </source>
</evidence>
<dbReference type="AlphaFoldDB" id="A0A098GJ87"/>
<keyword evidence="7" id="KW-1185">Reference proteome</keyword>
<dbReference type="Proteomes" id="UP000182998">
    <property type="component" value="Unassembled WGS sequence"/>
</dbReference>
<organism evidence="4 6">
    <name type="scientific">Legionella micdadei</name>
    <name type="common">Tatlockia micdadei</name>
    <dbReference type="NCBI Taxonomy" id="451"/>
    <lineage>
        <taxon>Bacteria</taxon>
        <taxon>Pseudomonadati</taxon>
        <taxon>Pseudomonadota</taxon>
        <taxon>Gammaproteobacteria</taxon>
        <taxon>Legionellales</taxon>
        <taxon>Legionellaceae</taxon>
        <taxon>Legionella</taxon>
    </lineage>
</organism>
<feature type="domain" description="SGNH" evidence="3">
    <location>
        <begin position="439"/>
        <end position="673"/>
    </location>
</feature>
<feature type="transmembrane region" description="Helical" evidence="1">
    <location>
        <begin position="276"/>
        <end position="298"/>
    </location>
</feature>
<dbReference type="InterPro" id="IPR002656">
    <property type="entry name" value="Acyl_transf_3_dom"/>
</dbReference>
<proteinExistence type="predicted"/>
<feature type="domain" description="Acyltransferase 3" evidence="2">
    <location>
        <begin position="14"/>
        <end position="357"/>
    </location>
</feature>
<dbReference type="PANTHER" id="PTHR23028">
    <property type="entry name" value="ACETYLTRANSFERASE"/>
    <property type="match status" value="1"/>
</dbReference>
<keyword evidence="4" id="KW-0012">Acyltransferase</keyword>
<evidence type="ECO:0000313" key="6">
    <source>
        <dbReference type="Proteomes" id="UP000032414"/>
    </source>
</evidence>
<dbReference type="STRING" id="451.B6N58_02305"/>
<reference evidence="5 7" key="3">
    <citation type="submission" date="2016-10" db="EMBL/GenBank/DDBJ databases">
        <authorList>
            <person name="Varghese N."/>
            <person name="Submissions S."/>
        </authorList>
    </citation>
    <scope>NUCLEOTIDE SEQUENCE [LARGE SCALE GENOMIC DNA]</scope>
    <source>
        <strain evidence="5 7">ATCC 33218</strain>
    </source>
</reference>
<gene>
    <name evidence="4" type="ORF">LMI_2784</name>
    <name evidence="5" type="ORF">SAMN02982997_02875</name>
</gene>
<reference evidence="4" key="2">
    <citation type="submission" date="2014-09" db="EMBL/GenBank/DDBJ databases">
        <authorList>
            <person name="GOMEZ-VALERO Laura"/>
        </authorList>
    </citation>
    <scope>NUCLEOTIDE SEQUENCE</scope>
    <source>
        <strain evidence="4">ATCC33218</strain>
    </source>
</reference>
<dbReference type="GO" id="GO:0016020">
    <property type="term" value="C:membrane"/>
    <property type="evidence" value="ECO:0007669"/>
    <property type="project" value="TreeGrafter"/>
</dbReference>
<accession>A0A098GJ87</accession>
<dbReference type="RefSeq" id="WP_045100169.1">
    <property type="nucleotide sequence ID" value="NZ_CP020614.1"/>
</dbReference>
<evidence type="ECO:0000259" key="3">
    <source>
        <dbReference type="Pfam" id="PF19040"/>
    </source>
</evidence>
<sequence>MKTNDGLIYPRYRADIDGLRAIAVLSVIGFHAFPKLFRGGFIGVDVFFVISGFLISTILFENLERESFSFIDFYKKRIKRIFPALLLVLSFCIVLGWFVLLPDEYTQLGKHIAGGAGFISNFLLWHESGYFDAAAETKPLLHLWSLGIEEQFYIIWPLLLWVTWKNRINLPAIIVIIALISFILNLKNVHSDAIAVFYSPQTRFWELLSGSLLAWLILNKQTFFAGLSQNSITWLNKISFKKLNANRATINHIMSMLGFLLIEYGIYQFTKADFPGFWALIPTLGAVLIIFAGSQAWINRVILSNRILIWFGLISFPLYLWHWPLLAFARIIEDEKPNKKIRIAAVIISIALAWLTYRLIEKPIRFGSSSSKLKAVLLLILMSFMGGMGTYIYTHQGFKSRFSNLNDLNELVTLIDYPYPSGRDYFCANLIPELKDFDFDGGCRLSKESAPTILFMGDSHTAHYYNAVWKQFPQESVLMIVQTSCLPFSSGYFLQGECKQKFDAILSFLKTNSTIKEVYLSGYWAYLMSGGFGETGERWRHAKAIDKEGAKSFKENGKHFFAQVLKTNKKIIFLKDIPDLNFNIKSCFKIRPFQLSSKIRDECWIDFADYTKRVADYDKIIDDLLADFPQVKIYDPRSLLCNNQKCIARDGKLPFYFNGDHLNHYGAELVIRDMLNKQQSKLA</sequence>
<dbReference type="GO" id="GO:0016747">
    <property type="term" value="F:acyltransferase activity, transferring groups other than amino-acyl groups"/>
    <property type="evidence" value="ECO:0007669"/>
    <property type="project" value="InterPro"/>
</dbReference>
<dbReference type="Pfam" id="PF19040">
    <property type="entry name" value="SGNH"/>
    <property type="match status" value="1"/>
</dbReference>
<name>A0A098GJ87_LEGMI</name>
<keyword evidence="1" id="KW-1133">Transmembrane helix</keyword>
<dbReference type="GO" id="GO:0009103">
    <property type="term" value="P:lipopolysaccharide biosynthetic process"/>
    <property type="evidence" value="ECO:0007669"/>
    <property type="project" value="TreeGrafter"/>
</dbReference>
<dbReference type="EMBL" id="LN614830">
    <property type="protein sequence ID" value="CEG62035.1"/>
    <property type="molecule type" value="Genomic_DNA"/>
</dbReference>
<dbReference type="PANTHER" id="PTHR23028:SF53">
    <property type="entry name" value="ACYL_TRANSF_3 DOMAIN-CONTAINING PROTEIN"/>
    <property type="match status" value="1"/>
</dbReference>
<feature type="transmembrane region" description="Helical" evidence="1">
    <location>
        <begin position="372"/>
        <end position="393"/>
    </location>
</feature>
<feature type="transmembrane region" description="Helical" evidence="1">
    <location>
        <begin position="141"/>
        <end position="161"/>
    </location>
</feature>
<dbReference type="HOGENOM" id="CLU_005679_10_1_6"/>
<protein>
    <submittedName>
        <fullName evidence="4">Acyltransferase 3</fullName>
    </submittedName>
    <submittedName>
        <fullName evidence="5">Peptidoglycan/LPS O-acetylase OafA/YrhL, contains acyltransferase and SGNH-hydrolase domains</fullName>
    </submittedName>
</protein>
<dbReference type="KEGG" id="tmc:LMI_2784"/>
<dbReference type="Proteomes" id="UP000032414">
    <property type="component" value="Chromosome I"/>
</dbReference>
<evidence type="ECO:0000313" key="7">
    <source>
        <dbReference type="Proteomes" id="UP000182998"/>
    </source>
</evidence>
<feature type="transmembrane region" description="Helical" evidence="1">
    <location>
        <begin position="341"/>
        <end position="360"/>
    </location>
</feature>
<keyword evidence="1" id="KW-0472">Membrane</keyword>
<feature type="transmembrane region" description="Helical" evidence="1">
    <location>
        <begin position="39"/>
        <end position="60"/>
    </location>
</feature>
<keyword evidence="4" id="KW-0808">Transferase</keyword>
<feature type="transmembrane region" description="Helical" evidence="1">
    <location>
        <begin position="168"/>
        <end position="187"/>
    </location>
</feature>
<dbReference type="Pfam" id="PF01757">
    <property type="entry name" value="Acyl_transf_3"/>
    <property type="match status" value="1"/>
</dbReference>
<keyword evidence="1" id="KW-0812">Transmembrane</keyword>
<dbReference type="SUPFAM" id="SSF52266">
    <property type="entry name" value="SGNH hydrolase"/>
    <property type="match status" value="1"/>
</dbReference>
<feature type="transmembrane region" description="Helical" evidence="1">
    <location>
        <begin position="81"/>
        <end position="100"/>
    </location>
</feature>
<evidence type="ECO:0000259" key="2">
    <source>
        <dbReference type="Pfam" id="PF01757"/>
    </source>
</evidence>
<dbReference type="InterPro" id="IPR043968">
    <property type="entry name" value="SGNH"/>
</dbReference>
<evidence type="ECO:0000313" key="4">
    <source>
        <dbReference type="EMBL" id="CEG62035.1"/>
    </source>
</evidence>
<feature type="transmembrane region" description="Helical" evidence="1">
    <location>
        <begin position="207"/>
        <end position="227"/>
    </location>
</feature>
<reference evidence="6" key="1">
    <citation type="submission" date="2014-09" db="EMBL/GenBank/DDBJ databases">
        <authorList>
            <person name="Gomez-Valero L."/>
        </authorList>
    </citation>
    <scope>NUCLEOTIDE SEQUENCE [LARGE SCALE GENOMIC DNA]</scope>
    <source>
        <strain evidence="6">ATCC33218</strain>
    </source>
</reference>
<feature type="transmembrane region" description="Helical" evidence="1">
    <location>
        <begin position="248"/>
        <end position="270"/>
    </location>
</feature>
<dbReference type="EMBL" id="FMVN01000018">
    <property type="protein sequence ID" value="SCY77598.1"/>
    <property type="molecule type" value="Genomic_DNA"/>
</dbReference>